<feature type="domain" description="TonB-dependent receptor-like beta-barrel" evidence="12">
    <location>
        <begin position="166"/>
        <end position="584"/>
    </location>
</feature>
<name>A0A516GV87_9FLAO</name>
<keyword evidence="3 10" id="KW-1134">Transmembrane beta strand</keyword>
<proteinExistence type="inferred from homology"/>
<evidence type="ECO:0000256" key="1">
    <source>
        <dbReference type="ARBA" id="ARBA00004571"/>
    </source>
</evidence>
<sequence length="610" mass="69330">MKKKLTVYILFVSCFPGFLIGQNDTIQKLDEIFISADTQLHKFSNTQTVLVLTDSVITINQPSLTALLNYNTPIYFKENGLGMVSSPSFRGTTAQQTAVVWNGININSQLNGQTDFNTINTSNFNDVSVRSGGGSVIYGSGAIGGSIHLNNTFNYTEGFKNTIKSSYGSFNTFQLNYNGNIAVKNLSANIGISRNSSDNDYDYVDSDNYNQNGAFYNTSLNANLSYRLNTNNVLKLYSYAFDAERHLSLILPNETPTKYQDFNTRNLLEWDGFYNKITSKLKVAYLTEKYKYFSNINSDTYSNGSVKSIIAKYDFSYTPTENSTINAIVDATQNKGKGSSIDEEKRKIASFNLLYKQQLNPWFLYELGIRQEITTNYNSPFLYNLGLQFQVANPYSITINGSKNFRIPTFNDLYWENSGNPDLKPESSYQAELGNHLTLKHTTLSVTAYYNSITDMIRWLPNGTYWQPVNTDHVVTYGLEGVLQYSRTINLHTFSFNSTYAYTISENQDTKKQLTYVPYHKATASLGYHFKNISAFYQWLFVGNVFTTTDNVSQYELDHYNLSNIGLDYTLNDTFTLGGKLNNIWNVNYQNVSSRYMPGRNYSFFLNINI</sequence>
<organism evidence="14 15">
    <name type="scientific">Formosa sediminum</name>
    <dbReference type="NCBI Taxonomy" id="2594004"/>
    <lineage>
        <taxon>Bacteria</taxon>
        <taxon>Pseudomonadati</taxon>
        <taxon>Bacteroidota</taxon>
        <taxon>Flavobacteriia</taxon>
        <taxon>Flavobacteriales</taxon>
        <taxon>Flavobacteriaceae</taxon>
        <taxon>Formosa</taxon>
    </lineage>
</organism>
<dbReference type="OrthoDB" id="9762903at2"/>
<dbReference type="InterPro" id="IPR039426">
    <property type="entry name" value="TonB-dep_rcpt-like"/>
</dbReference>
<evidence type="ECO:0000256" key="9">
    <source>
        <dbReference type="ARBA" id="ARBA00023237"/>
    </source>
</evidence>
<dbReference type="GO" id="GO:0009279">
    <property type="term" value="C:cell outer membrane"/>
    <property type="evidence" value="ECO:0007669"/>
    <property type="project" value="UniProtKB-SubCell"/>
</dbReference>
<dbReference type="InterPro" id="IPR037066">
    <property type="entry name" value="Plug_dom_sf"/>
</dbReference>
<keyword evidence="6 11" id="KW-0798">TonB box</keyword>
<dbReference type="PANTHER" id="PTHR30069">
    <property type="entry name" value="TONB-DEPENDENT OUTER MEMBRANE RECEPTOR"/>
    <property type="match status" value="1"/>
</dbReference>
<gene>
    <name evidence="14" type="ORF">FNB79_16045</name>
</gene>
<dbReference type="InterPro" id="IPR012910">
    <property type="entry name" value="Plug_dom"/>
</dbReference>
<evidence type="ECO:0000256" key="10">
    <source>
        <dbReference type="PROSITE-ProRule" id="PRU01360"/>
    </source>
</evidence>
<dbReference type="GO" id="GO:0044718">
    <property type="term" value="P:siderophore transmembrane transport"/>
    <property type="evidence" value="ECO:0007669"/>
    <property type="project" value="TreeGrafter"/>
</dbReference>
<keyword evidence="9 10" id="KW-0998">Cell outer membrane</keyword>
<dbReference type="EMBL" id="CP041637">
    <property type="protein sequence ID" value="QDO95416.1"/>
    <property type="molecule type" value="Genomic_DNA"/>
</dbReference>
<dbReference type="AlphaFoldDB" id="A0A516GV87"/>
<evidence type="ECO:0000256" key="3">
    <source>
        <dbReference type="ARBA" id="ARBA00022452"/>
    </source>
</evidence>
<protein>
    <submittedName>
        <fullName evidence="14">TonB-dependent receptor</fullName>
    </submittedName>
</protein>
<dbReference type="Gene3D" id="2.40.170.20">
    <property type="entry name" value="TonB-dependent receptor, beta-barrel domain"/>
    <property type="match status" value="1"/>
</dbReference>
<dbReference type="SUPFAM" id="SSF56935">
    <property type="entry name" value="Porins"/>
    <property type="match status" value="1"/>
</dbReference>
<evidence type="ECO:0000259" key="13">
    <source>
        <dbReference type="Pfam" id="PF07715"/>
    </source>
</evidence>
<dbReference type="KEGG" id="fop:FNB79_16045"/>
<comment type="similarity">
    <text evidence="10 11">Belongs to the TonB-dependent receptor family.</text>
</comment>
<keyword evidence="4 10" id="KW-0812">Transmembrane</keyword>
<dbReference type="GO" id="GO:0015344">
    <property type="term" value="F:siderophore uptake transmembrane transporter activity"/>
    <property type="evidence" value="ECO:0007669"/>
    <property type="project" value="TreeGrafter"/>
</dbReference>
<accession>A0A516GV87</accession>
<dbReference type="Pfam" id="PF00593">
    <property type="entry name" value="TonB_dep_Rec_b-barrel"/>
    <property type="match status" value="1"/>
</dbReference>
<dbReference type="PANTHER" id="PTHR30069:SF29">
    <property type="entry name" value="HEMOGLOBIN AND HEMOGLOBIN-HAPTOGLOBIN-BINDING PROTEIN 1-RELATED"/>
    <property type="match status" value="1"/>
</dbReference>
<dbReference type="InterPro" id="IPR036942">
    <property type="entry name" value="Beta-barrel_TonB_sf"/>
</dbReference>
<keyword evidence="5" id="KW-0732">Signal</keyword>
<dbReference type="Gene3D" id="2.170.130.10">
    <property type="entry name" value="TonB-dependent receptor, plug domain"/>
    <property type="match status" value="1"/>
</dbReference>
<keyword evidence="8 14" id="KW-0675">Receptor</keyword>
<evidence type="ECO:0000256" key="11">
    <source>
        <dbReference type="RuleBase" id="RU003357"/>
    </source>
</evidence>
<keyword evidence="15" id="KW-1185">Reference proteome</keyword>
<evidence type="ECO:0000256" key="7">
    <source>
        <dbReference type="ARBA" id="ARBA00023136"/>
    </source>
</evidence>
<evidence type="ECO:0000313" key="14">
    <source>
        <dbReference type="EMBL" id="QDO95416.1"/>
    </source>
</evidence>
<evidence type="ECO:0000256" key="2">
    <source>
        <dbReference type="ARBA" id="ARBA00022448"/>
    </source>
</evidence>
<dbReference type="InterPro" id="IPR000531">
    <property type="entry name" value="Beta-barrel_TonB"/>
</dbReference>
<evidence type="ECO:0000256" key="4">
    <source>
        <dbReference type="ARBA" id="ARBA00022692"/>
    </source>
</evidence>
<evidence type="ECO:0000256" key="6">
    <source>
        <dbReference type="ARBA" id="ARBA00023077"/>
    </source>
</evidence>
<evidence type="ECO:0000259" key="12">
    <source>
        <dbReference type="Pfam" id="PF00593"/>
    </source>
</evidence>
<keyword evidence="2 10" id="KW-0813">Transport</keyword>
<dbReference type="Pfam" id="PF07715">
    <property type="entry name" value="Plug"/>
    <property type="match status" value="1"/>
</dbReference>
<comment type="subcellular location">
    <subcellularLocation>
        <location evidence="1 10">Cell outer membrane</location>
        <topology evidence="1 10">Multi-pass membrane protein</topology>
    </subcellularLocation>
</comment>
<dbReference type="Proteomes" id="UP000319209">
    <property type="component" value="Chromosome"/>
</dbReference>
<evidence type="ECO:0000313" key="15">
    <source>
        <dbReference type="Proteomes" id="UP000319209"/>
    </source>
</evidence>
<dbReference type="PROSITE" id="PS52016">
    <property type="entry name" value="TONB_DEPENDENT_REC_3"/>
    <property type="match status" value="1"/>
</dbReference>
<dbReference type="RefSeq" id="WP_143382322.1">
    <property type="nucleotide sequence ID" value="NZ_CP041637.1"/>
</dbReference>
<keyword evidence="7 10" id="KW-0472">Membrane</keyword>
<evidence type="ECO:0000256" key="5">
    <source>
        <dbReference type="ARBA" id="ARBA00022729"/>
    </source>
</evidence>
<reference evidence="14 15" key="1">
    <citation type="submission" date="2019-07" db="EMBL/GenBank/DDBJ databases">
        <title>Genome sequencing for Formosa sp. PS13.</title>
        <authorList>
            <person name="Park S.-J."/>
        </authorList>
    </citation>
    <scope>NUCLEOTIDE SEQUENCE [LARGE SCALE GENOMIC DNA]</scope>
    <source>
        <strain evidence="14 15">PS13</strain>
    </source>
</reference>
<evidence type="ECO:0000256" key="8">
    <source>
        <dbReference type="ARBA" id="ARBA00023170"/>
    </source>
</evidence>
<feature type="domain" description="TonB-dependent receptor plug" evidence="13">
    <location>
        <begin position="44"/>
        <end position="145"/>
    </location>
</feature>